<accession>A0A8S4B5G4</accession>
<organism evidence="1 2">
    <name type="scientific">Menidia menidia</name>
    <name type="common">Atlantic silverside</name>
    <dbReference type="NCBI Taxonomy" id="238744"/>
    <lineage>
        <taxon>Eukaryota</taxon>
        <taxon>Metazoa</taxon>
        <taxon>Chordata</taxon>
        <taxon>Craniata</taxon>
        <taxon>Vertebrata</taxon>
        <taxon>Euteleostomi</taxon>
        <taxon>Actinopterygii</taxon>
        <taxon>Neopterygii</taxon>
        <taxon>Teleostei</taxon>
        <taxon>Neoteleostei</taxon>
        <taxon>Acanthomorphata</taxon>
        <taxon>Ovalentaria</taxon>
        <taxon>Atherinomorphae</taxon>
        <taxon>Atheriniformes</taxon>
        <taxon>Atherinopsidae</taxon>
        <taxon>Menidiinae</taxon>
        <taxon>Menidia</taxon>
    </lineage>
</organism>
<evidence type="ECO:0000313" key="2">
    <source>
        <dbReference type="Proteomes" id="UP000677803"/>
    </source>
</evidence>
<proteinExistence type="predicted"/>
<dbReference type="Proteomes" id="UP000677803">
    <property type="component" value="Unassembled WGS sequence"/>
</dbReference>
<reference evidence="1" key="1">
    <citation type="submission" date="2021-05" db="EMBL/GenBank/DDBJ databases">
        <authorList>
            <person name="Tigano A."/>
        </authorList>
    </citation>
    <scope>NUCLEOTIDE SEQUENCE</scope>
</reference>
<comment type="caution">
    <text evidence="1">The sequence shown here is derived from an EMBL/GenBank/DDBJ whole genome shotgun (WGS) entry which is preliminary data.</text>
</comment>
<gene>
    <name evidence="1" type="ORF">MMEN_LOCUS11358</name>
</gene>
<name>A0A8S4B5G4_9TELE</name>
<sequence length="232" mass="26240">MRRRSDAPPPGPRRRRGLVSSVVEHTLERLRVLLRPQLLAKSVTVGWFPAHHQTDGCLSSTKPERIMECAVGGDVGFDSGFVQFSEKLTGRRKREHRTSAVSCYADGKMSFSNKKPQRELKRYMWEIMEVIQEMRLCLSLRNSSIVTASMFVCKHLMPCKYHNGPLRPDMALAINKTFSEESPKPFGPASPHSTKDAFDAIQNYFHLSSVSPSHVYELSIHSPRIVALVCQT</sequence>
<dbReference type="EMBL" id="CAJRST010011113">
    <property type="protein sequence ID" value="CAG5927504.1"/>
    <property type="molecule type" value="Genomic_DNA"/>
</dbReference>
<keyword evidence="2" id="KW-1185">Reference proteome</keyword>
<protein>
    <submittedName>
        <fullName evidence="1">(Atlantic silverside) hypothetical protein</fullName>
    </submittedName>
</protein>
<dbReference type="AlphaFoldDB" id="A0A8S4B5G4"/>
<evidence type="ECO:0000313" key="1">
    <source>
        <dbReference type="EMBL" id="CAG5927504.1"/>
    </source>
</evidence>